<keyword evidence="4" id="KW-1003">Cell membrane</keyword>
<evidence type="ECO:0000313" key="10">
    <source>
        <dbReference type="EMBL" id="SFH81491.1"/>
    </source>
</evidence>
<dbReference type="InterPro" id="IPR047817">
    <property type="entry name" value="ABC2_TM_bact-type"/>
</dbReference>
<keyword evidence="7 8" id="KW-0472">Membrane</keyword>
<keyword evidence="5 8" id="KW-0812">Transmembrane</keyword>
<keyword evidence="3" id="KW-0813">Transport</keyword>
<dbReference type="OrthoDB" id="9784671at2"/>
<comment type="subcellular location">
    <subcellularLocation>
        <location evidence="1">Cell membrane</location>
        <topology evidence="1">Multi-pass membrane protein</topology>
    </subcellularLocation>
</comment>
<comment type="similarity">
    <text evidence="2">Belongs to the ABC-2 integral membrane protein family.</text>
</comment>
<keyword evidence="11" id="KW-1185">Reference proteome</keyword>
<dbReference type="AlphaFoldDB" id="A0A1I3D4N8"/>
<dbReference type="Gene3D" id="3.40.1710.10">
    <property type="entry name" value="abc type-2 transporter like domain"/>
    <property type="match status" value="1"/>
</dbReference>
<name>A0A1I3D4N8_9RHOB</name>
<sequence>MIGRARRIFWLGLKEILSLRRDIAMSLLLVWAFSAAVYMDATGKTGSVNNVSVAVVDEDRSALSRALVAGLRPPEFQPPVEIAAGEADARMDAGEYLFVISIPPRFEADLIGAPAAGRGPQIQVLVDATAMEQAGLGAGYIQRILGDEIARFAAGREGEAAQAIRLVSRSAFNPNRDPVQFQGVTSLIGHVTILSVILAGAALIREREHGTLEHLLAMPLSPFEIAAAKIWANGAVVLGATTLSMLLLVEGALGVEVAGSRLLFLAGTVVYLFSTTALGMFLATAARSMAQFALLFFLVILPMQLLSGAETPIEGQPDWLQPFTLLLPSRHFVGFAQAVIFKGAGFEVVWPQFLALGLMGATLLGLSLARFRASVAEER</sequence>
<dbReference type="STRING" id="1114924.SAMN05216258_102376"/>
<accession>A0A1I3D4N8</accession>
<evidence type="ECO:0000256" key="7">
    <source>
        <dbReference type="ARBA" id="ARBA00023136"/>
    </source>
</evidence>
<dbReference type="PANTHER" id="PTHR30294">
    <property type="entry name" value="MEMBRANE COMPONENT OF ABC TRANSPORTER YHHJ-RELATED"/>
    <property type="match status" value="1"/>
</dbReference>
<evidence type="ECO:0000256" key="1">
    <source>
        <dbReference type="ARBA" id="ARBA00004651"/>
    </source>
</evidence>
<evidence type="ECO:0000313" key="11">
    <source>
        <dbReference type="Proteomes" id="UP000199377"/>
    </source>
</evidence>
<feature type="transmembrane region" description="Helical" evidence="8">
    <location>
        <begin position="292"/>
        <end position="309"/>
    </location>
</feature>
<dbReference type="PANTHER" id="PTHR30294:SF47">
    <property type="entry name" value="INNER MEMBRANE TRANSPORT PERMEASE YHHJ"/>
    <property type="match status" value="1"/>
</dbReference>
<evidence type="ECO:0000256" key="3">
    <source>
        <dbReference type="ARBA" id="ARBA00022448"/>
    </source>
</evidence>
<dbReference type="GO" id="GO:0005886">
    <property type="term" value="C:plasma membrane"/>
    <property type="evidence" value="ECO:0007669"/>
    <property type="project" value="UniProtKB-SubCell"/>
</dbReference>
<dbReference type="InterPro" id="IPR051449">
    <property type="entry name" value="ABC-2_transporter_component"/>
</dbReference>
<dbReference type="Proteomes" id="UP000199377">
    <property type="component" value="Unassembled WGS sequence"/>
</dbReference>
<proteinExistence type="inferred from homology"/>
<feature type="domain" description="ABC transmembrane type-2" evidence="9">
    <location>
        <begin position="138"/>
        <end position="374"/>
    </location>
</feature>
<feature type="transmembrane region" description="Helical" evidence="8">
    <location>
        <begin position="225"/>
        <end position="249"/>
    </location>
</feature>
<evidence type="ECO:0000256" key="2">
    <source>
        <dbReference type="ARBA" id="ARBA00007783"/>
    </source>
</evidence>
<feature type="transmembrane region" description="Helical" evidence="8">
    <location>
        <begin position="261"/>
        <end position="285"/>
    </location>
</feature>
<dbReference type="Pfam" id="PF12698">
    <property type="entry name" value="ABC2_membrane_3"/>
    <property type="match status" value="1"/>
</dbReference>
<evidence type="ECO:0000259" key="9">
    <source>
        <dbReference type="PROSITE" id="PS51012"/>
    </source>
</evidence>
<reference evidence="10 11" key="1">
    <citation type="submission" date="2016-10" db="EMBL/GenBank/DDBJ databases">
        <authorList>
            <person name="de Groot N.N."/>
        </authorList>
    </citation>
    <scope>NUCLEOTIDE SEQUENCE [LARGE SCALE GENOMIC DNA]</scope>
    <source>
        <strain evidence="10 11">CGMCC 1.11030</strain>
    </source>
</reference>
<dbReference type="EMBL" id="FOQH01000002">
    <property type="protein sequence ID" value="SFH81491.1"/>
    <property type="molecule type" value="Genomic_DNA"/>
</dbReference>
<dbReference type="PROSITE" id="PS51012">
    <property type="entry name" value="ABC_TM2"/>
    <property type="match status" value="1"/>
</dbReference>
<keyword evidence="6 8" id="KW-1133">Transmembrane helix</keyword>
<evidence type="ECO:0000256" key="6">
    <source>
        <dbReference type="ARBA" id="ARBA00022989"/>
    </source>
</evidence>
<evidence type="ECO:0000256" key="5">
    <source>
        <dbReference type="ARBA" id="ARBA00022692"/>
    </source>
</evidence>
<feature type="transmembrane region" description="Helical" evidence="8">
    <location>
        <begin position="184"/>
        <end position="204"/>
    </location>
</feature>
<evidence type="ECO:0000256" key="4">
    <source>
        <dbReference type="ARBA" id="ARBA00022475"/>
    </source>
</evidence>
<evidence type="ECO:0000256" key="8">
    <source>
        <dbReference type="SAM" id="Phobius"/>
    </source>
</evidence>
<gene>
    <name evidence="10" type="ORF">SAMN05216258_102376</name>
</gene>
<feature type="transmembrane region" description="Helical" evidence="8">
    <location>
        <begin position="349"/>
        <end position="369"/>
    </location>
</feature>
<dbReference type="InterPro" id="IPR013525">
    <property type="entry name" value="ABC2_TM"/>
</dbReference>
<dbReference type="RefSeq" id="WP_092858375.1">
    <property type="nucleotide sequence ID" value="NZ_FOQH01000002.1"/>
</dbReference>
<protein>
    <submittedName>
        <fullName evidence="10">ABC-2 type transport system permease protein</fullName>
    </submittedName>
</protein>
<organism evidence="10 11">
    <name type="scientific">Albimonas pacifica</name>
    <dbReference type="NCBI Taxonomy" id="1114924"/>
    <lineage>
        <taxon>Bacteria</taxon>
        <taxon>Pseudomonadati</taxon>
        <taxon>Pseudomonadota</taxon>
        <taxon>Alphaproteobacteria</taxon>
        <taxon>Rhodobacterales</taxon>
        <taxon>Paracoccaceae</taxon>
        <taxon>Albimonas</taxon>
    </lineage>
</organism>
<dbReference type="GO" id="GO:0140359">
    <property type="term" value="F:ABC-type transporter activity"/>
    <property type="evidence" value="ECO:0007669"/>
    <property type="project" value="InterPro"/>
</dbReference>